<reference evidence="2 3" key="2">
    <citation type="journal article" date="2012" name="J. Bacteriol.">
        <title>Complete genome sequences of Desulfosporosinus orientis DSM765T, Desulfosporosinus youngiae DSM17734T, Desulfosporosinus meridiei DSM13257T, and Desulfosporosinus acidiphilus DSM22704T.</title>
        <authorList>
            <person name="Pester M."/>
            <person name="Brambilla E."/>
            <person name="Alazard D."/>
            <person name="Rattei T."/>
            <person name="Weinmaier T."/>
            <person name="Han J."/>
            <person name="Lucas S."/>
            <person name="Lapidus A."/>
            <person name="Cheng J.F."/>
            <person name="Goodwin L."/>
            <person name="Pitluck S."/>
            <person name="Peters L."/>
            <person name="Ovchinnikova G."/>
            <person name="Teshima H."/>
            <person name="Detter J.C."/>
            <person name="Han C.S."/>
            <person name="Tapia R."/>
            <person name="Land M.L."/>
            <person name="Hauser L."/>
            <person name="Kyrpides N.C."/>
            <person name="Ivanova N.N."/>
            <person name="Pagani I."/>
            <person name="Huntmann M."/>
            <person name="Wei C.L."/>
            <person name="Davenport K.W."/>
            <person name="Daligault H."/>
            <person name="Chain P.S."/>
            <person name="Chen A."/>
            <person name="Mavromatis K."/>
            <person name="Markowitz V."/>
            <person name="Szeto E."/>
            <person name="Mikhailova N."/>
            <person name="Pati A."/>
            <person name="Wagner M."/>
            <person name="Woyke T."/>
            <person name="Ollivier B."/>
            <person name="Klenk H.P."/>
            <person name="Spring S."/>
            <person name="Loy A."/>
        </authorList>
    </citation>
    <scope>NUCLEOTIDE SEQUENCE [LARGE SCALE GENOMIC DNA]</scope>
    <source>
        <strain evidence="3">ATCC 19365 / DSM 765 / NCIMB 8382 / VKM B-1628</strain>
    </source>
</reference>
<protein>
    <recommendedName>
        <fullName evidence="1">TIR domain-containing protein</fullName>
    </recommendedName>
</protein>
<dbReference type="STRING" id="768706.Desor_5445"/>
<dbReference type="Gene3D" id="3.40.50.10140">
    <property type="entry name" value="Toll/interleukin-1 receptor homology (TIR) domain"/>
    <property type="match status" value="1"/>
</dbReference>
<keyword evidence="3" id="KW-1185">Reference proteome</keyword>
<dbReference type="InterPro" id="IPR000157">
    <property type="entry name" value="TIR_dom"/>
</dbReference>
<evidence type="ECO:0000313" key="2">
    <source>
        <dbReference type="EMBL" id="AET70820.1"/>
    </source>
</evidence>
<dbReference type="Pfam" id="PF13676">
    <property type="entry name" value="TIR_2"/>
    <property type="match status" value="1"/>
</dbReference>
<dbReference type="EMBL" id="CP003108">
    <property type="protein sequence ID" value="AET70820.1"/>
    <property type="molecule type" value="Genomic_DNA"/>
</dbReference>
<organism evidence="2 3">
    <name type="scientific">Desulfosporosinus orientis (strain ATCC 19365 / DSM 765 / NCIMB 8382 / VKM B-1628 / Singapore I)</name>
    <name type="common">Desulfotomaculum orientis</name>
    <dbReference type="NCBI Taxonomy" id="768706"/>
    <lineage>
        <taxon>Bacteria</taxon>
        <taxon>Bacillati</taxon>
        <taxon>Bacillota</taxon>
        <taxon>Clostridia</taxon>
        <taxon>Eubacteriales</taxon>
        <taxon>Desulfitobacteriaceae</taxon>
        <taxon>Desulfosporosinus</taxon>
    </lineage>
</organism>
<dbReference type="RefSeq" id="WP_014187622.1">
    <property type="nucleotide sequence ID" value="NC_016584.1"/>
</dbReference>
<dbReference type="AlphaFoldDB" id="G7WG88"/>
<sequence length="143" mass="16862">MLGIFFAYSHKDKEKLYNLIENLNSLKNYCELIYYQKTLPEKNKKEDFFLKLLSEIDFFVVLLSDSSLESKYVQREISEAIRLCQCKPGNIKKIFPLIIDDTIDSSDLRIHEYIKQQNVFRPTSMKSAAKIIEEEVIHELSNM</sequence>
<feature type="domain" description="TIR" evidence="1">
    <location>
        <begin position="4"/>
        <end position="117"/>
    </location>
</feature>
<dbReference type="Proteomes" id="UP000006346">
    <property type="component" value="Chromosome"/>
</dbReference>
<dbReference type="KEGG" id="dor:Desor_5445"/>
<evidence type="ECO:0000259" key="1">
    <source>
        <dbReference type="Pfam" id="PF13676"/>
    </source>
</evidence>
<dbReference type="InterPro" id="IPR035897">
    <property type="entry name" value="Toll_tir_struct_dom_sf"/>
</dbReference>
<dbReference type="SUPFAM" id="SSF52200">
    <property type="entry name" value="Toll/Interleukin receptor TIR domain"/>
    <property type="match status" value="1"/>
</dbReference>
<dbReference type="GO" id="GO:0007165">
    <property type="term" value="P:signal transduction"/>
    <property type="evidence" value="ECO:0007669"/>
    <property type="project" value="InterPro"/>
</dbReference>
<reference evidence="3" key="1">
    <citation type="submission" date="2011-11" db="EMBL/GenBank/DDBJ databases">
        <title>Complete sequence of Desulfosporosinus orientis DSM 765.</title>
        <authorList>
            <person name="Lucas S."/>
            <person name="Han J."/>
            <person name="Lapidus A."/>
            <person name="Cheng J.-F."/>
            <person name="Goodwin L."/>
            <person name="Pitluck S."/>
            <person name="Peters L."/>
            <person name="Ovchinnikova G."/>
            <person name="Teshima H."/>
            <person name="Detter J.C."/>
            <person name="Han C."/>
            <person name="Tapia R."/>
            <person name="Land M."/>
            <person name="Hauser L."/>
            <person name="Kyrpides N."/>
            <person name="Ivanova N."/>
            <person name="Pagani I."/>
            <person name="Pester M."/>
            <person name="Spring S."/>
            <person name="Ollivier B."/>
            <person name="Rattei T."/>
            <person name="Klenk H.-P."/>
            <person name="Wagner M."/>
            <person name="Loy A."/>
            <person name="Woyke T."/>
        </authorList>
    </citation>
    <scope>NUCLEOTIDE SEQUENCE [LARGE SCALE GENOMIC DNA]</scope>
    <source>
        <strain evidence="3">ATCC 19365 / DSM 765 / NCIMB 8382 / VKM B-1628</strain>
    </source>
</reference>
<dbReference type="eggNOG" id="COG0457">
    <property type="taxonomic scope" value="Bacteria"/>
</dbReference>
<dbReference type="OrthoDB" id="1739233at2"/>
<evidence type="ECO:0000313" key="3">
    <source>
        <dbReference type="Proteomes" id="UP000006346"/>
    </source>
</evidence>
<accession>G7WG88</accession>
<dbReference type="PATRIC" id="fig|768706.3.peg.5548"/>
<gene>
    <name evidence="2" type="ordered locus">Desor_5445</name>
</gene>
<proteinExistence type="predicted"/>
<dbReference type="HOGENOM" id="CLU_1803021_0_0_9"/>
<name>G7WG88_DESOD</name>